<feature type="transmembrane region" description="Helical" evidence="5">
    <location>
        <begin position="260"/>
        <end position="280"/>
    </location>
</feature>
<dbReference type="Pfam" id="PF07690">
    <property type="entry name" value="MFS_1"/>
    <property type="match status" value="1"/>
</dbReference>
<dbReference type="PANTHER" id="PTHR23531">
    <property type="entry name" value="QUINOLENE RESISTANCE PROTEIN NORA"/>
    <property type="match status" value="1"/>
</dbReference>
<comment type="subcellular location">
    <subcellularLocation>
        <location evidence="1">Cell membrane</location>
        <topology evidence="1">Multi-pass membrane protein</topology>
    </subcellularLocation>
</comment>
<dbReference type="AlphaFoldDB" id="A0A537IWM9"/>
<proteinExistence type="predicted"/>
<evidence type="ECO:0000313" key="7">
    <source>
        <dbReference type="EMBL" id="TMI75728.1"/>
    </source>
</evidence>
<dbReference type="InterPro" id="IPR011701">
    <property type="entry name" value="MFS"/>
</dbReference>
<feature type="transmembrane region" description="Helical" evidence="5">
    <location>
        <begin position="202"/>
        <end position="226"/>
    </location>
</feature>
<evidence type="ECO:0000256" key="2">
    <source>
        <dbReference type="ARBA" id="ARBA00022692"/>
    </source>
</evidence>
<feature type="transmembrane region" description="Helical" evidence="5">
    <location>
        <begin position="44"/>
        <end position="63"/>
    </location>
</feature>
<keyword evidence="2 5" id="KW-0812">Transmembrane</keyword>
<dbReference type="EMBL" id="VBAP01000040">
    <property type="protein sequence ID" value="TMI75728.1"/>
    <property type="molecule type" value="Genomic_DNA"/>
</dbReference>
<reference evidence="7 8" key="1">
    <citation type="journal article" date="2019" name="Nat. Microbiol.">
        <title>Mediterranean grassland soil C-N compound turnover is dependent on rainfall and depth, and is mediated by genomically divergent microorganisms.</title>
        <authorList>
            <person name="Diamond S."/>
            <person name="Andeer P.F."/>
            <person name="Li Z."/>
            <person name="Crits-Christoph A."/>
            <person name="Burstein D."/>
            <person name="Anantharaman K."/>
            <person name="Lane K.R."/>
            <person name="Thomas B.C."/>
            <person name="Pan C."/>
            <person name="Northen T.R."/>
            <person name="Banfield J.F."/>
        </authorList>
    </citation>
    <scope>NUCLEOTIDE SEQUENCE [LARGE SCALE GENOMIC DNA]</scope>
    <source>
        <strain evidence="7">NP_8</strain>
    </source>
</reference>
<feature type="transmembrane region" description="Helical" evidence="5">
    <location>
        <begin position="75"/>
        <end position="94"/>
    </location>
</feature>
<dbReference type="Proteomes" id="UP000318834">
    <property type="component" value="Unassembled WGS sequence"/>
</dbReference>
<feature type="transmembrane region" description="Helical" evidence="5">
    <location>
        <begin position="350"/>
        <end position="372"/>
    </location>
</feature>
<evidence type="ECO:0000259" key="6">
    <source>
        <dbReference type="PROSITE" id="PS50850"/>
    </source>
</evidence>
<feature type="transmembrane region" description="Helical" evidence="5">
    <location>
        <begin position="100"/>
        <end position="122"/>
    </location>
</feature>
<keyword evidence="4 5" id="KW-0472">Membrane</keyword>
<feature type="transmembrane region" description="Helical" evidence="5">
    <location>
        <begin position="161"/>
        <end position="182"/>
    </location>
</feature>
<dbReference type="InterPro" id="IPR001958">
    <property type="entry name" value="Tet-R_TetA/multi-R_MdtG-like"/>
</dbReference>
<dbReference type="Gene3D" id="1.20.1250.20">
    <property type="entry name" value="MFS general substrate transporter like domains"/>
    <property type="match status" value="1"/>
</dbReference>
<evidence type="ECO:0000256" key="3">
    <source>
        <dbReference type="ARBA" id="ARBA00022989"/>
    </source>
</evidence>
<feature type="transmembrane region" description="Helical" evidence="5">
    <location>
        <begin position="232"/>
        <end position="253"/>
    </location>
</feature>
<name>A0A537IWM9_9BACT</name>
<feature type="domain" description="Major facilitator superfamily (MFS) profile" evidence="6">
    <location>
        <begin position="9"/>
        <end position="376"/>
    </location>
</feature>
<evidence type="ECO:0000256" key="1">
    <source>
        <dbReference type="ARBA" id="ARBA00004651"/>
    </source>
</evidence>
<sequence length="388" mass="39730">MPPSSFSRSFLLLWSVTFLAYFSFQLTTASLPLYAVSLGADDAAIGLLTGVIALGSLVSRPWVGQWLDRGGARWSMPAAGSLFAVSAVGFLVSHAVTDLIAFRVLSGVAIALLATSSQVLTIGMAPEQRRGEALSLLSLALGIGQGAGPGVGIAVARSISYQGLFATCAVLGVCSTGLALSLRPVPPQPSPPRTARFIHPAVVIPGLVLVAVMITFGVNFALLAVHASRRSLANPGLVFAAYAVGQISTQALLRRVSDRFGRGAAIGPGLVLTGLGMWTLGLVSGWWLLLGALLSGAGQGMTQPAIYALGSDLVAANERGIAMGTLGVFLEIGIAAGAIGGGVVGRAVGLGTTFLLAGSIAGIAGALQRFILDPRQLRRRASRLQPKQ</sequence>
<protein>
    <submittedName>
        <fullName evidence="7">MFS transporter</fullName>
    </submittedName>
</protein>
<accession>A0A537IWM9</accession>
<dbReference type="PROSITE" id="PS50850">
    <property type="entry name" value="MFS"/>
    <property type="match status" value="1"/>
</dbReference>
<dbReference type="InterPro" id="IPR052714">
    <property type="entry name" value="MFS_Exporter"/>
</dbReference>
<dbReference type="PANTHER" id="PTHR23531:SF1">
    <property type="entry name" value="QUINOLENE RESISTANCE PROTEIN NORA"/>
    <property type="match status" value="1"/>
</dbReference>
<evidence type="ECO:0000313" key="8">
    <source>
        <dbReference type="Proteomes" id="UP000318834"/>
    </source>
</evidence>
<dbReference type="PRINTS" id="PR01035">
    <property type="entry name" value="TCRTETA"/>
</dbReference>
<organism evidence="7 8">
    <name type="scientific">Candidatus Segetimicrobium genomatis</name>
    <dbReference type="NCBI Taxonomy" id="2569760"/>
    <lineage>
        <taxon>Bacteria</taxon>
        <taxon>Bacillati</taxon>
        <taxon>Candidatus Sysuimicrobiota</taxon>
        <taxon>Candidatus Sysuimicrobiia</taxon>
        <taxon>Candidatus Sysuimicrobiales</taxon>
        <taxon>Candidatus Segetimicrobiaceae</taxon>
        <taxon>Candidatus Segetimicrobium</taxon>
    </lineage>
</organism>
<dbReference type="GO" id="GO:0022857">
    <property type="term" value="F:transmembrane transporter activity"/>
    <property type="evidence" value="ECO:0007669"/>
    <property type="project" value="InterPro"/>
</dbReference>
<dbReference type="GO" id="GO:0005886">
    <property type="term" value="C:plasma membrane"/>
    <property type="evidence" value="ECO:0007669"/>
    <property type="project" value="UniProtKB-SubCell"/>
</dbReference>
<feature type="transmembrane region" description="Helical" evidence="5">
    <location>
        <begin position="321"/>
        <end position="344"/>
    </location>
</feature>
<dbReference type="SUPFAM" id="SSF103473">
    <property type="entry name" value="MFS general substrate transporter"/>
    <property type="match status" value="1"/>
</dbReference>
<gene>
    <name evidence="7" type="ORF">E6H05_05750</name>
</gene>
<keyword evidence="3 5" id="KW-1133">Transmembrane helix</keyword>
<dbReference type="InterPro" id="IPR020846">
    <property type="entry name" value="MFS_dom"/>
</dbReference>
<evidence type="ECO:0000256" key="4">
    <source>
        <dbReference type="ARBA" id="ARBA00023136"/>
    </source>
</evidence>
<comment type="caution">
    <text evidence="7">The sequence shown here is derived from an EMBL/GenBank/DDBJ whole genome shotgun (WGS) entry which is preliminary data.</text>
</comment>
<evidence type="ECO:0000256" key="5">
    <source>
        <dbReference type="SAM" id="Phobius"/>
    </source>
</evidence>
<feature type="transmembrane region" description="Helical" evidence="5">
    <location>
        <begin position="134"/>
        <end position="155"/>
    </location>
</feature>
<dbReference type="InterPro" id="IPR036259">
    <property type="entry name" value="MFS_trans_sf"/>
</dbReference>